<comment type="caution">
    <text evidence="1">The sequence shown here is derived from an EMBL/GenBank/DDBJ whole genome shotgun (WGS) entry which is preliminary data.</text>
</comment>
<gene>
    <name evidence="1" type="ORF">GCM10022252_27260</name>
</gene>
<sequence>MTAFNSRKYRNDKEVLAELRKIELQAECLSVAFIGSIWPSLNRRESDFRYVLNAAYSTATHGTAKNIAYRVTRGFQQETPGSCNTFTAPESRVS</sequence>
<protein>
    <submittedName>
        <fullName evidence="1">Uncharacterized protein</fullName>
    </submittedName>
</protein>
<accession>A0ABP8AT31</accession>
<dbReference type="Proteomes" id="UP001501251">
    <property type="component" value="Unassembled WGS sequence"/>
</dbReference>
<evidence type="ECO:0000313" key="1">
    <source>
        <dbReference type="EMBL" id="GAA4189870.1"/>
    </source>
</evidence>
<proteinExistence type="predicted"/>
<name>A0ABP8AT31_9ACTN</name>
<dbReference type="RefSeq" id="WP_344918190.1">
    <property type="nucleotide sequence ID" value="NZ_BAABAQ010000004.1"/>
</dbReference>
<reference evidence="2" key="1">
    <citation type="journal article" date="2019" name="Int. J. Syst. Evol. Microbiol.">
        <title>The Global Catalogue of Microorganisms (GCM) 10K type strain sequencing project: providing services to taxonomists for standard genome sequencing and annotation.</title>
        <authorList>
            <consortium name="The Broad Institute Genomics Platform"/>
            <consortium name="The Broad Institute Genome Sequencing Center for Infectious Disease"/>
            <person name="Wu L."/>
            <person name="Ma J."/>
        </authorList>
    </citation>
    <scope>NUCLEOTIDE SEQUENCE [LARGE SCALE GENOMIC DNA]</scope>
    <source>
        <strain evidence="2">JCM 17388</strain>
    </source>
</reference>
<organism evidence="1 2">
    <name type="scientific">Streptosporangium oxazolinicum</name>
    <dbReference type="NCBI Taxonomy" id="909287"/>
    <lineage>
        <taxon>Bacteria</taxon>
        <taxon>Bacillati</taxon>
        <taxon>Actinomycetota</taxon>
        <taxon>Actinomycetes</taxon>
        <taxon>Streptosporangiales</taxon>
        <taxon>Streptosporangiaceae</taxon>
        <taxon>Streptosporangium</taxon>
    </lineage>
</organism>
<evidence type="ECO:0000313" key="2">
    <source>
        <dbReference type="Proteomes" id="UP001501251"/>
    </source>
</evidence>
<dbReference type="EMBL" id="BAABAQ010000004">
    <property type="protein sequence ID" value="GAA4189870.1"/>
    <property type="molecule type" value="Genomic_DNA"/>
</dbReference>
<keyword evidence="2" id="KW-1185">Reference proteome</keyword>